<evidence type="ECO:0000256" key="1">
    <source>
        <dbReference type="SAM" id="MobiDB-lite"/>
    </source>
</evidence>
<comment type="caution">
    <text evidence="2">The sequence shown here is derived from an EMBL/GenBank/DDBJ whole genome shotgun (WGS) entry which is preliminary data.</text>
</comment>
<reference evidence="2 3" key="1">
    <citation type="submission" date="2018-08" db="EMBL/GenBank/DDBJ databases">
        <title>Sequencing the genomes of 1000 actinobacteria strains.</title>
        <authorList>
            <person name="Klenk H.-P."/>
        </authorList>
    </citation>
    <scope>NUCLEOTIDE SEQUENCE [LARGE SCALE GENOMIC DNA]</scope>
    <source>
        <strain evidence="2 3">DSM 43927</strain>
    </source>
</reference>
<accession>A0A3D9SHS2</accession>
<gene>
    <name evidence="2" type="ORF">DFJ69_0858</name>
</gene>
<keyword evidence="3" id="KW-1185">Reference proteome</keyword>
<dbReference type="Proteomes" id="UP000256661">
    <property type="component" value="Unassembled WGS sequence"/>
</dbReference>
<proteinExistence type="predicted"/>
<protein>
    <submittedName>
        <fullName evidence="2">Uncharacterized protein</fullName>
    </submittedName>
</protein>
<dbReference type="EMBL" id="QTTT01000001">
    <property type="protein sequence ID" value="REE95468.1"/>
    <property type="molecule type" value="Genomic_DNA"/>
</dbReference>
<sequence>MIADCLRRYARWRIGLVEEGDCGRNARSAVALINAADYVTTLDEHAGVMVRMAVAGCFKGDRFEPGAEGERIIRGWHYATGPAGPDQLLESLATAAERGAASPRRRTAGPQTAGL</sequence>
<organism evidence="2 3">
    <name type="scientific">Thermomonospora umbrina</name>
    <dbReference type="NCBI Taxonomy" id="111806"/>
    <lineage>
        <taxon>Bacteria</taxon>
        <taxon>Bacillati</taxon>
        <taxon>Actinomycetota</taxon>
        <taxon>Actinomycetes</taxon>
        <taxon>Streptosporangiales</taxon>
        <taxon>Thermomonosporaceae</taxon>
        <taxon>Thermomonospora</taxon>
    </lineage>
</organism>
<evidence type="ECO:0000313" key="3">
    <source>
        <dbReference type="Proteomes" id="UP000256661"/>
    </source>
</evidence>
<feature type="region of interest" description="Disordered" evidence="1">
    <location>
        <begin position="96"/>
        <end position="115"/>
    </location>
</feature>
<name>A0A3D9SHS2_9ACTN</name>
<evidence type="ECO:0000313" key="2">
    <source>
        <dbReference type="EMBL" id="REE95468.1"/>
    </source>
</evidence>
<dbReference type="AlphaFoldDB" id="A0A3D9SHS2"/>